<evidence type="ECO:0000259" key="13">
    <source>
        <dbReference type="PROSITE" id="PS50835"/>
    </source>
</evidence>
<dbReference type="InterPro" id="IPR000372">
    <property type="entry name" value="LRRNT"/>
</dbReference>
<dbReference type="GO" id="GO:0005886">
    <property type="term" value="C:plasma membrane"/>
    <property type="evidence" value="ECO:0007669"/>
    <property type="project" value="TreeGrafter"/>
</dbReference>
<dbReference type="Gene3D" id="2.60.40.10">
    <property type="entry name" value="Immunoglobulins"/>
    <property type="match status" value="1"/>
</dbReference>
<evidence type="ECO:0000256" key="8">
    <source>
        <dbReference type="ARBA" id="ARBA00023157"/>
    </source>
</evidence>
<evidence type="ECO:0000256" key="1">
    <source>
        <dbReference type="ARBA" id="ARBA00004479"/>
    </source>
</evidence>
<dbReference type="FunFam" id="2.60.40.10:FF:000076">
    <property type="entry name" value="Leucine-rich repeat and Ig domain-containing 4"/>
    <property type="match status" value="1"/>
</dbReference>
<evidence type="ECO:0000256" key="9">
    <source>
        <dbReference type="ARBA" id="ARBA00023180"/>
    </source>
</evidence>
<dbReference type="RefSeq" id="XP_028566989.1">
    <property type="nucleotide sequence ID" value="XM_028711156.1"/>
</dbReference>
<dbReference type="CTD" id="339398"/>
<evidence type="ECO:0000256" key="3">
    <source>
        <dbReference type="ARBA" id="ARBA00022692"/>
    </source>
</evidence>
<keyword evidence="9" id="KW-0325">Glycoprotein</keyword>
<dbReference type="PANTHER" id="PTHR24369:SF210">
    <property type="entry name" value="CHAOPTIN-RELATED"/>
    <property type="match status" value="1"/>
</dbReference>
<evidence type="ECO:0000256" key="4">
    <source>
        <dbReference type="ARBA" id="ARBA00022729"/>
    </source>
</evidence>
<dbReference type="InterPro" id="IPR013098">
    <property type="entry name" value="Ig_I-set"/>
</dbReference>
<evidence type="ECO:0000256" key="11">
    <source>
        <dbReference type="SAM" id="Phobius"/>
    </source>
</evidence>
<evidence type="ECO:0000313" key="14">
    <source>
        <dbReference type="Ensembl" id="ENSPMRP00000031933.1"/>
    </source>
</evidence>
<evidence type="ECO:0000256" key="5">
    <source>
        <dbReference type="ARBA" id="ARBA00022737"/>
    </source>
</evidence>
<keyword evidence="10" id="KW-0393">Immunoglobulin domain</keyword>
<dbReference type="OMA" id="HEGEQAN"/>
<dbReference type="InterPro" id="IPR001611">
    <property type="entry name" value="Leu-rich_rpt"/>
</dbReference>
<dbReference type="SUPFAM" id="SSF52058">
    <property type="entry name" value="L domain-like"/>
    <property type="match status" value="1"/>
</dbReference>
<dbReference type="KEGG" id="pmua:114587176"/>
<dbReference type="PRINTS" id="PR00019">
    <property type="entry name" value="LEURICHRPT"/>
</dbReference>
<dbReference type="Pfam" id="PF07679">
    <property type="entry name" value="I-set"/>
    <property type="match status" value="1"/>
</dbReference>
<reference evidence="14 15" key="1">
    <citation type="journal article" date="2019" name="Proc. Natl. Acad. Sci. U.S.A.">
        <title>Regulatory changes in pterin and carotenoid genes underlie balanced color polymorphisms in the wall lizard.</title>
        <authorList>
            <person name="Andrade P."/>
            <person name="Pinho C."/>
            <person name="Perez I de Lanuza G."/>
            <person name="Afonso S."/>
            <person name="Brejcha J."/>
            <person name="Rubin C.J."/>
            <person name="Wallerman O."/>
            <person name="Pereira P."/>
            <person name="Sabatino S.J."/>
            <person name="Bellati A."/>
            <person name="Pellitteri-Rosa D."/>
            <person name="Bosakova Z."/>
            <person name="Bunikis I."/>
            <person name="Carretero M.A."/>
            <person name="Feiner N."/>
            <person name="Marsik P."/>
            <person name="Pauperio F."/>
            <person name="Salvi D."/>
            <person name="Soler L."/>
            <person name="While G.M."/>
            <person name="Uller T."/>
            <person name="Font E."/>
            <person name="Andersson L."/>
            <person name="Carneiro M."/>
        </authorList>
    </citation>
    <scope>NUCLEOTIDE SEQUENCE</scope>
</reference>
<dbReference type="Gene3D" id="3.80.10.10">
    <property type="entry name" value="Ribonuclease Inhibitor"/>
    <property type="match status" value="1"/>
</dbReference>
<dbReference type="SUPFAM" id="SSF48726">
    <property type="entry name" value="Immunoglobulin"/>
    <property type="match status" value="1"/>
</dbReference>
<dbReference type="InterPro" id="IPR032675">
    <property type="entry name" value="LRR_dom_sf"/>
</dbReference>
<dbReference type="GeneID" id="114587176"/>
<reference evidence="14" key="2">
    <citation type="submission" date="2025-08" db="UniProtKB">
        <authorList>
            <consortium name="Ensembl"/>
        </authorList>
    </citation>
    <scope>IDENTIFICATION</scope>
</reference>
<keyword evidence="5" id="KW-0677">Repeat</keyword>
<feature type="chain" id="PRO_5025540316" evidence="12">
    <location>
        <begin position="26"/>
        <end position="595"/>
    </location>
</feature>
<dbReference type="RefSeq" id="XP_028566988.1">
    <property type="nucleotide sequence ID" value="XM_028711155.1"/>
</dbReference>
<dbReference type="FunFam" id="3.80.10.10:FF:000014">
    <property type="entry name" value="Leucine-rich repeat and immunoglobulin-like domain-containing nogo receptor-interacting protein 1"/>
    <property type="match status" value="1"/>
</dbReference>
<dbReference type="Proteomes" id="UP000472272">
    <property type="component" value="Chromosome 16"/>
</dbReference>
<keyword evidence="2" id="KW-0433">Leucine-rich repeat</keyword>
<dbReference type="AlphaFoldDB" id="A0A670K330"/>
<gene>
    <name evidence="14" type="primary">LINGO4</name>
</gene>
<dbReference type="Pfam" id="PF00560">
    <property type="entry name" value="LRR_1"/>
    <property type="match status" value="2"/>
</dbReference>
<dbReference type="InterPro" id="IPR003591">
    <property type="entry name" value="Leu-rich_rpt_typical-subtyp"/>
</dbReference>
<feature type="domain" description="Ig-like" evidence="13">
    <location>
        <begin position="413"/>
        <end position="503"/>
    </location>
</feature>
<dbReference type="SMART" id="SM00013">
    <property type="entry name" value="LRRNT"/>
    <property type="match status" value="1"/>
</dbReference>
<dbReference type="InterPro" id="IPR007110">
    <property type="entry name" value="Ig-like_dom"/>
</dbReference>
<organism evidence="14 15">
    <name type="scientific">Podarcis muralis</name>
    <name type="common">Wall lizard</name>
    <name type="synonym">Lacerta muralis</name>
    <dbReference type="NCBI Taxonomy" id="64176"/>
    <lineage>
        <taxon>Eukaryota</taxon>
        <taxon>Metazoa</taxon>
        <taxon>Chordata</taxon>
        <taxon>Craniata</taxon>
        <taxon>Vertebrata</taxon>
        <taxon>Euteleostomi</taxon>
        <taxon>Lepidosauria</taxon>
        <taxon>Squamata</taxon>
        <taxon>Bifurcata</taxon>
        <taxon>Unidentata</taxon>
        <taxon>Episquamata</taxon>
        <taxon>Laterata</taxon>
        <taxon>Lacertibaenia</taxon>
        <taxon>Lacertidae</taxon>
        <taxon>Podarcis</taxon>
    </lineage>
</organism>
<dbReference type="InterPro" id="IPR013783">
    <property type="entry name" value="Ig-like_fold"/>
</dbReference>
<dbReference type="Ensembl" id="ENSPMRT00000033865.1">
    <property type="protein sequence ID" value="ENSPMRP00000031933.1"/>
    <property type="gene ID" value="ENSPMRG00000020687.1"/>
</dbReference>
<accession>A0A670K330</accession>
<evidence type="ECO:0000256" key="6">
    <source>
        <dbReference type="ARBA" id="ARBA00022989"/>
    </source>
</evidence>
<comment type="subcellular location">
    <subcellularLocation>
        <location evidence="1">Membrane</location>
        <topology evidence="1">Single-pass type I membrane protein</topology>
    </subcellularLocation>
</comment>
<keyword evidence="6 11" id="KW-1133">Transmembrane helix</keyword>
<protein>
    <submittedName>
        <fullName evidence="14">Leucine rich repeat and Ig domain containing 4</fullName>
    </submittedName>
</protein>
<evidence type="ECO:0000256" key="10">
    <source>
        <dbReference type="ARBA" id="ARBA00023319"/>
    </source>
</evidence>
<dbReference type="SMART" id="SM00408">
    <property type="entry name" value="IGc2"/>
    <property type="match status" value="1"/>
</dbReference>
<dbReference type="InterPro" id="IPR036179">
    <property type="entry name" value="Ig-like_dom_sf"/>
</dbReference>
<dbReference type="InterPro" id="IPR003599">
    <property type="entry name" value="Ig_sub"/>
</dbReference>
<dbReference type="InterPro" id="IPR003598">
    <property type="entry name" value="Ig_sub2"/>
</dbReference>
<feature type="transmembrane region" description="Helical" evidence="11">
    <location>
        <begin position="533"/>
        <end position="558"/>
    </location>
</feature>
<dbReference type="SMART" id="SM00369">
    <property type="entry name" value="LRR_TYP"/>
    <property type="match status" value="10"/>
</dbReference>
<reference evidence="14" key="3">
    <citation type="submission" date="2025-09" db="UniProtKB">
        <authorList>
            <consortium name="Ensembl"/>
        </authorList>
    </citation>
    <scope>IDENTIFICATION</scope>
</reference>
<name>A0A670K330_PODMU</name>
<dbReference type="PROSITE" id="PS50835">
    <property type="entry name" value="IG_LIKE"/>
    <property type="match status" value="1"/>
</dbReference>
<evidence type="ECO:0000256" key="7">
    <source>
        <dbReference type="ARBA" id="ARBA00023136"/>
    </source>
</evidence>
<dbReference type="GeneTree" id="ENSGT00940000154996"/>
<dbReference type="SMART" id="SM00409">
    <property type="entry name" value="IG"/>
    <property type="match status" value="1"/>
</dbReference>
<keyword evidence="4 12" id="KW-0732">Signal</keyword>
<evidence type="ECO:0000256" key="2">
    <source>
        <dbReference type="ARBA" id="ARBA00022614"/>
    </source>
</evidence>
<dbReference type="OrthoDB" id="1055097at2759"/>
<keyword evidence="15" id="KW-1185">Reference proteome</keyword>
<feature type="signal peptide" evidence="12">
    <location>
        <begin position="1"/>
        <end position="25"/>
    </location>
</feature>
<dbReference type="PANTHER" id="PTHR24369">
    <property type="entry name" value="ANTIGEN BSP, PUTATIVE-RELATED"/>
    <property type="match status" value="1"/>
</dbReference>
<keyword evidence="7 11" id="KW-0472">Membrane</keyword>
<keyword evidence="3 11" id="KW-0812">Transmembrane</keyword>
<evidence type="ECO:0000313" key="15">
    <source>
        <dbReference type="Proteomes" id="UP000472272"/>
    </source>
</evidence>
<proteinExistence type="predicted"/>
<dbReference type="InterPro" id="IPR050541">
    <property type="entry name" value="LRR_TM_domain-containing"/>
</dbReference>
<evidence type="ECO:0000256" key="12">
    <source>
        <dbReference type="SAM" id="SignalP"/>
    </source>
</evidence>
<dbReference type="Pfam" id="PF13855">
    <property type="entry name" value="LRR_8"/>
    <property type="match status" value="2"/>
</dbReference>
<keyword evidence="8" id="KW-1015">Disulfide bond</keyword>
<sequence length="595" mass="65779">MEASPGTKWRPLLLLLLAVIPGTFLTGSRHTCPSRCRCLSQDKVVFCNGRNLTAVPGRIPPDSELLDLSQNVLRTLQQGMFSRLQALKELDLSYNALSNIEPGAFNSLKRLMTLRLTGNKLKMVPSGVFTGLPSLAVLDISENEIVLFQDHSFKDLSSLRKLEAGDNHLIFVSSQAFSGLQSLRQLTLEKCNLTGVPTEALSHLRHLVELRLKVLSIGSVPDHSFQKLHRLKVLEIHRWPSLTALRPHSLAGLNLTALSITRCSLREVPYKAIHHLVHLRFLDLSHNPISVLRGRKLAELSRLQEFHLTGGRLATVQAHAFHGLVHFRVLNLSGNGLRTLEEGAFHSVGNLEVLRLDGNPLACDCRLLWIIRRQRRLNFEARQPVCATNSTGEGKVFRKFSDILPGHITCRKPTIEKETPPQRLSVEEGGRAMLTCKGDGDPPPTISWVSPHNVSLDASRKGRLAVLPNGTLRIHHAFPQDGGAYLCVARNAAGNDTMWAHLRVFSNFSVRVNASALNASSAALPFLLDVGTLAGILAIGIVPFLCSVAICFVFISLWNKGRGTAKHHIINAVPRYSRGYKAVTNRHKRVANKPR</sequence>
<dbReference type="PROSITE" id="PS51450">
    <property type="entry name" value="LRR"/>
    <property type="match status" value="2"/>
</dbReference>